<dbReference type="Gene3D" id="3.40.50.170">
    <property type="entry name" value="Formyl transferase, N-terminal domain"/>
    <property type="match status" value="1"/>
</dbReference>
<dbReference type="HAMAP" id="MF_01930">
    <property type="entry name" value="PurN"/>
    <property type="match status" value="1"/>
</dbReference>
<dbReference type="NCBIfam" id="TIGR00639">
    <property type="entry name" value="PurN"/>
    <property type="match status" value="1"/>
</dbReference>
<dbReference type="GO" id="GO:0005829">
    <property type="term" value="C:cytosol"/>
    <property type="evidence" value="ECO:0007669"/>
    <property type="project" value="TreeGrafter"/>
</dbReference>
<dbReference type="PANTHER" id="PTHR43369:SF2">
    <property type="entry name" value="PHOSPHORIBOSYLGLYCINAMIDE FORMYLTRANSFERASE"/>
    <property type="match status" value="1"/>
</dbReference>
<dbReference type="InterPro" id="IPR004607">
    <property type="entry name" value="GART"/>
</dbReference>
<evidence type="ECO:0000313" key="7">
    <source>
        <dbReference type="Proteomes" id="UP000078200"/>
    </source>
</evidence>
<evidence type="ECO:0000256" key="4">
    <source>
        <dbReference type="ARBA" id="ARBA00022755"/>
    </source>
</evidence>
<dbReference type="GO" id="GO:0008324">
    <property type="term" value="F:monoatomic cation transmembrane transporter activity"/>
    <property type="evidence" value="ECO:0007669"/>
    <property type="project" value="InterPro"/>
</dbReference>
<keyword evidence="3" id="KW-0808">Transferase</keyword>
<dbReference type="GO" id="GO:0006189">
    <property type="term" value="P:'de novo' IMP biosynthetic process"/>
    <property type="evidence" value="ECO:0007669"/>
    <property type="project" value="InterPro"/>
</dbReference>
<dbReference type="SUPFAM" id="SSF53328">
    <property type="entry name" value="Formyltransferase"/>
    <property type="match status" value="1"/>
</dbReference>
<sequence>MPKRSLSGAESNPSRVVAPINVNGGRSILKVRVDGPSPTNMSRQKSSIAVYKTSSMLRFNLWISSINRTSFAFKVVSTAAKSPALLSKGPEVARKLTLNSLETICAKVVLPSPGGPYNKTRLINAERALSQILNGTSRLLFYKLVSYIPWLMYQIILSSVYVTKKVLQFKSKLEPIVILRKCKGHNDESIALFANSVTITPGTLTVNVESRGSNMQALIEACQDQNFPAEVACVITNNSEAAGLKTAEQAGVSAFIVKDKPLDADEIHEILVQHKVDLICLAGFMRILKADFLSKWNNKVINIHPSLLPSFKGLNAQEQALKAGVKITGCTVHYVTPEVDAGAIIAQAAVPVLPNDDVQSLSERILAEEHKCYVEADQNHFSQLHYFIKFHITNNQQHCITRVIITIVKPHYVILIVSFNIALPANNRSTIAITLPNKSYQLRFRLLHQSSEKTQASYGDKL</sequence>
<reference evidence="6" key="1">
    <citation type="submission" date="2020-05" db="UniProtKB">
        <authorList>
            <consortium name="EnsemblMetazoa"/>
        </authorList>
    </citation>
    <scope>IDENTIFICATION</scope>
    <source>
        <strain evidence="6">TTRI</strain>
    </source>
</reference>
<comment type="pathway">
    <text evidence="1">Purine metabolism; IMP biosynthesis via de novo pathway; N(2)-formyl-N(1)-(5-phospho-D-ribosyl)glycinamide from N(1)-(5-phospho-D-ribosyl)glycinamide (10-formyl THF route): step 1/1.</text>
</comment>
<keyword evidence="4" id="KW-0658">Purine biosynthesis</keyword>
<feature type="domain" description="Formyl transferase N-terminal" evidence="5">
    <location>
        <begin position="209"/>
        <end position="376"/>
    </location>
</feature>
<dbReference type="InterPro" id="IPR036477">
    <property type="entry name" value="Formyl_transf_N_sf"/>
</dbReference>
<evidence type="ECO:0000256" key="2">
    <source>
        <dbReference type="ARBA" id="ARBA00012254"/>
    </source>
</evidence>
<evidence type="ECO:0000256" key="3">
    <source>
        <dbReference type="ARBA" id="ARBA00022679"/>
    </source>
</evidence>
<protein>
    <recommendedName>
        <fullName evidence="2">phosphoribosylglycinamide formyltransferase 1</fullName>
        <ecNumber evidence="2">2.1.2.2</ecNumber>
    </recommendedName>
</protein>
<dbReference type="STRING" id="7395.A0A1A9VJT3"/>
<evidence type="ECO:0000256" key="1">
    <source>
        <dbReference type="ARBA" id="ARBA00005054"/>
    </source>
</evidence>
<dbReference type="AlphaFoldDB" id="A0A1A9VJT3"/>
<name>A0A1A9VJT3_GLOAU</name>
<accession>A0A1A9VJT3</accession>
<dbReference type="Pfam" id="PF00551">
    <property type="entry name" value="Formyl_trans_N"/>
    <property type="match status" value="1"/>
</dbReference>
<dbReference type="EC" id="2.1.2.2" evidence="2"/>
<dbReference type="EnsemblMetazoa" id="GAUT039518-RA">
    <property type="protein sequence ID" value="GAUT039518-PA"/>
    <property type="gene ID" value="GAUT039518"/>
</dbReference>
<dbReference type="CDD" id="cd08645">
    <property type="entry name" value="FMT_core_GART"/>
    <property type="match status" value="1"/>
</dbReference>
<dbReference type="GO" id="GO:0004644">
    <property type="term" value="F:phosphoribosylglycinamide formyltransferase activity"/>
    <property type="evidence" value="ECO:0007669"/>
    <property type="project" value="UniProtKB-EC"/>
</dbReference>
<dbReference type="PANTHER" id="PTHR43369">
    <property type="entry name" value="PHOSPHORIBOSYLGLYCINAMIDE FORMYLTRANSFERASE"/>
    <property type="match status" value="1"/>
</dbReference>
<organism evidence="6 7">
    <name type="scientific">Glossina austeni</name>
    <name type="common">Savannah tsetse fly</name>
    <dbReference type="NCBI Taxonomy" id="7395"/>
    <lineage>
        <taxon>Eukaryota</taxon>
        <taxon>Metazoa</taxon>
        <taxon>Ecdysozoa</taxon>
        <taxon>Arthropoda</taxon>
        <taxon>Hexapoda</taxon>
        <taxon>Insecta</taxon>
        <taxon>Pterygota</taxon>
        <taxon>Neoptera</taxon>
        <taxon>Endopterygota</taxon>
        <taxon>Diptera</taxon>
        <taxon>Brachycera</taxon>
        <taxon>Muscomorpha</taxon>
        <taxon>Hippoboscoidea</taxon>
        <taxon>Glossinidae</taxon>
        <taxon>Glossina</taxon>
    </lineage>
</organism>
<evidence type="ECO:0000313" key="6">
    <source>
        <dbReference type="EnsemblMetazoa" id="GAUT039518-PA"/>
    </source>
</evidence>
<proteinExistence type="inferred from homology"/>
<dbReference type="GO" id="GO:0016020">
    <property type="term" value="C:membrane"/>
    <property type="evidence" value="ECO:0007669"/>
    <property type="project" value="InterPro"/>
</dbReference>
<dbReference type="InterPro" id="IPR002376">
    <property type="entry name" value="Formyl_transf_N"/>
</dbReference>
<dbReference type="Proteomes" id="UP000078200">
    <property type="component" value="Unassembled WGS sequence"/>
</dbReference>
<dbReference type="VEuPathDB" id="VectorBase:GAUT039518"/>
<evidence type="ECO:0000259" key="5">
    <source>
        <dbReference type="Pfam" id="PF00551"/>
    </source>
</evidence>
<keyword evidence="7" id="KW-1185">Reference proteome</keyword>